<dbReference type="Gene3D" id="1.10.287.380">
    <property type="entry name" value="Valyl-tRNA synthetase, C-terminal domain"/>
    <property type="match status" value="1"/>
</dbReference>
<feature type="non-terminal residue" evidence="5">
    <location>
        <position position="1"/>
    </location>
</feature>
<dbReference type="GO" id="GO:0003677">
    <property type="term" value="F:DNA binding"/>
    <property type="evidence" value="ECO:0007669"/>
    <property type="project" value="InterPro"/>
</dbReference>
<dbReference type="InterPro" id="IPR037118">
    <property type="entry name" value="Val-tRNA_synth_C_sf"/>
</dbReference>
<accession>A0A2W2FVJ9</accession>
<dbReference type="InterPro" id="IPR032524">
    <property type="entry name" value="ABC_tran_C"/>
</dbReference>
<evidence type="ECO:0000256" key="2">
    <source>
        <dbReference type="ARBA" id="ARBA00022840"/>
    </source>
</evidence>
<dbReference type="GO" id="GO:0005524">
    <property type="term" value="F:ATP binding"/>
    <property type="evidence" value="ECO:0007669"/>
    <property type="project" value="UniProtKB-KW"/>
</dbReference>
<organism evidence="5 6">
    <name type="scientific">Spongiactinospora gelatinilytica</name>
    <dbReference type="NCBI Taxonomy" id="2666298"/>
    <lineage>
        <taxon>Bacteria</taxon>
        <taxon>Bacillati</taxon>
        <taxon>Actinomycetota</taxon>
        <taxon>Actinomycetes</taxon>
        <taxon>Streptosporangiales</taxon>
        <taxon>Streptosporangiaceae</taxon>
        <taxon>Spongiactinospora</taxon>
    </lineage>
</organism>
<evidence type="ECO:0000256" key="1">
    <source>
        <dbReference type="ARBA" id="ARBA00022741"/>
    </source>
</evidence>
<evidence type="ECO:0000259" key="4">
    <source>
        <dbReference type="Pfam" id="PF16326"/>
    </source>
</evidence>
<keyword evidence="6" id="KW-1185">Reference proteome</keyword>
<dbReference type="Proteomes" id="UP000248544">
    <property type="component" value="Unassembled WGS sequence"/>
</dbReference>
<evidence type="ECO:0000313" key="6">
    <source>
        <dbReference type="Proteomes" id="UP000248544"/>
    </source>
</evidence>
<dbReference type="Pfam" id="PF16326">
    <property type="entry name" value="ABC_tran_CTD"/>
    <property type="match status" value="1"/>
</dbReference>
<feature type="domain" description="ABC transporter Uup C-terminal" evidence="4">
    <location>
        <begin position="33"/>
        <end position="98"/>
    </location>
</feature>
<dbReference type="AlphaFoldDB" id="A0A2W2FVJ9"/>
<reference evidence="5 6" key="1">
    <citation type="submission" date="2018-01" db="EMBL/GenBank/DDBJ databases">
        <title>Draft genome sequence of Sphaerisporangium sp. 7K107.</title>
        <authorList>
            <person name="Sahin N."/>
            <person name="Saygin H."/>
            <person name="Ay H."/>
        </authorList>
    </citation>
    <scope>NUCLEOTIDE SEQUENCE [LARGE SCALE GENOMIC DNA]</scope>
    <source>
        <strain evidence="5 6">7K107</strain>
    </source>
</reference>
<keyword evidence="1" id="KW-0547">Nucleotide-binding</keyword>
<keyword evidence="2" id="KW-0067">ATP-binding</keyword>
<evidence type="ECO:0000256" key="3">
    <source>
        <dbReference type="SAM" id="Coils"/>
    </source>
</evidence>
<evidence type="ECO:0000313" key="5">
    <source>
        <dbReference type="EMBL" id="PZG41526.1"/>
    </source>
</evidence>
<comment type="caution">
    <text evidence="5">The sequence shown here is derived from an EMBL/GenBank/DDBJ whole genome shotgun (WGS) entry which is preliminary data.</text>
</comment>
<feature type="coiled-coil region" evidence="3">
    <location>
        <begin position="35"/>
        <end position="93"/>
    </location>
</feature>
<gene>
    <name evidence="5" type="ORF">C1I98_21070</name>
</gene>
<protein>
    <submittedName>
        <fullName evidence="5">Glycerophosphodiester phosphodiesterase</fullName>
    </submittedName>
</protein>
<sequence>DEYLARRAAAVAVASAEAAPVAAAVPAEGLSAKEERELRKELSRLERRLDRLGEREAGLHAAMAEAADDYERLGRLDAELKEIASEKDTVEADWLALADRLE</sequence>
<dbReference type="EMBL" id="POUA01000170">
    <property type="protein sequence ID" value="PZG41526.1"/>
    <property type="molecule type" value="Genomic_DNA"/>
</dbReference>
<keyword evidence="3" id="KW-0175">Coiled coil</keyword>
<proteinExistence type="predicted"/>
<name>A0A2W2FVJ9_9ACTN</name>